<protein>
    <submittedName>
        <fullName evidence="1">Uncharacterized protein</fullName>
    </submittedName>
</protein>
<sequence>MKTVTIIVKDSETGTIQKFNAKLDFEHQCLKGVIGGVSVNANIYGWLMNSNNKDEVSLAGKKFEFKEAANDDE</sequence>
<keyword evidence="2" id="KW-1185">Reference proteome</keyword>
<proteinExistence type="predicted"/>
<reference evidence="1" key="1">
    <citation type="journal article" date="2021" name="PLoS Biol.">
        <title>Systematic exploration of Escherichia coli phage-host interactions with the BASEL phage collection.</title>
        <authorList>
            <person name="Maffei E."/>
            <person name="Shaidullina A."/>
            <person name="Burkolter M."/>
            <person name="Heyer Y."/>
            <person name="Estermann F."/>
            <person name="Druelle V."/>
            <person name="Sauer P."/>
            <person name="Willi L."/>
            <person name="Michaelis S."/>
            <person name="Hilbi H."/>
            <person name="Thaler D.S."/>
            <person name="Harms A."/>
        </authorList>
    </citation>
    <scope>NUCLEOTIDE SEQUENCE</scope>
    <source>
        <strain evidence="1">Bas02</strain>
    </source>
</reference>
<accession>A0AAE7VU04</accession>
<evidence type="ECO:0000313" key="1">
    <source>
        <dbReference type="EMBL" id="QXV80844.1"/>
    </source>
</evidence>
<gene>
    <name evidence="1" type="ORF">bas02_0079</name>
</gene>
<evidence type="ECO:0000313" key="2">
    <source>
        <dbReference type="Proteomes" id="UP000828140"/>
    </source>
</evidence>
<name>A0AAE7VU04_9CAUD</name>
<dbReference type="Proteomes" id="UP000828140">
    <property type="component" value="Segment"/>
</dbReference>
<organism evidence="1 2">
    <name type="scientific">Escherichia phage JeanPiccard</name>
    <dbReference type="NCBI Taxonomy" id="2851955"/>
    <lineage>
        <taxon>Viruses</taxon>
        <taxon>Duplodnaviria</taxon>
        <taxon>Heunggongvirae</taxon>
        <taxon>Uroviricota</taxon>
        <taxon>Caudoviricetes</taxon>
        <taxon>Drexlerviridae</taxon>
        <taxon>Braunvirinae</taxon>
    </lineage>
</organism>
<dbReference type="EMBL" id="MZ501080">
    <property type="protein sequence ID" value="QXV80844.1"/>
    <property type="molecule type" value="Genomic_DNA"/>
</dbReference>